<dbReference type="Gene3D" id="3.80.10.10">
    <property type="entry name" value="Ribonuclease Inhibitor"/>
    <property type="match status" value="1"/>
</dbReference>
<dbReference type="PANTHER" id="PTHR46652">
    <property type="entry name" value="LEUCINE-RICH REPEAT AND IQ DOMAIN-CONTAINING PROTEIN 1-RELATED"/>
    <property type="match status" value="1"/>
</dbReference>
<accession>A0A9R1RB06</accession>
<reference evidence="3 4" key="1">
    <citation type="submission" date="2017-09" db="EMBL/GenBank/DDBJ databases">
        <authorList>
            <consortium name="International Durum Wheat Genome Sequencing Consortium (IDWGSC)"/>
            <person name="Milanesi L."/>
        </authorList>
    </citation>
    <scope>NUCLEOTIDE SEQUENCE [LARGE SCALE GENOMIC DNA]</scope>
    <source>
        <strain evidence="4">cv. Svevo</strain>
    </source>
</reference>
<dbReference type="AlphaFoldDB" id="A0A9R1RB06"/>
<organism evidence="3 4">
    <name type="scientific">Triticum turgidum subsp. durum</name>
    <name type="common">Durum wheat</name>
    <name type="synonym">Triticum durum</name>
    <dbReference type="NCBI Taxonomy" id="4567"/>
    <lineage>
        <taxon>Eukaryota</taxon>
        <taxon>Viridiplantae</taxon>
        <taxon>Streptophyta</taxon>
        <taxon>Embryophyta</taxon>
        <taxon>Tracheophyta</taxon>
        <taxon>Spermatophyta</taxon>
        <taxon>Magnoliopsida</taxon>
        <taxon>Liliopsida</taxon>
        <taxon>Poales</taxon>
        <taxon>Poaceae</taxon>
        <taxon>BOP clade</taxon>
        <taxon>Pooideae</taxon>
        <taxon>Triticodae</taxon>
        <taxon>Triticeae</taxon>
        <taxon>Triticinae</taxon>
        <taxon>Triticum</taxon>
    </lineage>
</organism>
<evidence type="ECO:0000313" key="4">
    <source>
        <dbReference type="Proteomes" id="UP000324705"/>
    </source>
</evidence>
<dbReference type="EMBL" id="LT934113">
    <property type="protein sequence ID" value="VAH34739.1"/>
    <property type="molecule type" value="Genomic_DNA"/>
</dbReference>
<dbReference type="PANTHER" id="PTHR46652:SF7">
    <property type="entry name" value="LEUCINE-RICH REPEAT AND IQ DOMAIN-CONTAINING PROTEIN 1"/>
    <property type="match status" value="1"/>
</dbReference>
<proteinExistence type="predicted"/>
<evidence type="ECO:0000256" key="1">
    <source>
        <dbReference type="ARBA" id="ARBA00022614"/>
    </source>
</evidence>
<keyword evidence="4" id="KW-1185">Reference proteome</keyword>
<dbReference type="Pfam" id="PF12799">
    <property type="entry name" value="LRR_4"/>
    <property type="match status" value="1"/>
</dbReference>
<protein>
    <submittedName>
        <fullName evidence="3">Uncharacterized protein</fullName>
    </submittedName>
</protein>
<dbReference type="Gramene" id="TRITD2Av1G229120.1">
    <property type="protein sequence ID" value="TRITD2Av1G229120.1"/>
    <property type="gene ID" value="TRITD2Av1G229120"/>
</dbReference>
<evidence type="ECO:0000313" key="3">
    <source>
        <dbReference type="EMBL" id="VAH34739.1"/>
    </source>
</evidence>
<dbReference type="InterPro" id="IPR001611">
    <property type="entry name" value="Leu-rich_rpt"/>
</dbReference>
<sequence>MVRLTLEHMAREAALAGCLTTFLDLSHRSFTDVSCLGSFKNLERLDLGHNCLVTLEGLSACTNLKWLSVIENKLVSLKGAEFLSKLQA</sequence>
<dbReference type="Proteomes" id="UP000324705">
    <property type="component" value="Chromosome 2A"/>
</dbReference>
<dbReference type="InterPro" id="IPR025875">
    <property type="entry name" value="Leu-rich_rpt_4"/>
</dbReference>
<keyword evidence="2" id="KW-0677">Repeat</keyword>
<dbReference type="SUPFAM" id="SSF52058">
    <property type="entry name" value="L domain-like"/>
    <property type="match status" value="1"/>
</dbReference>
<dbReference type="InterPro" id="IPR032675">
    <property type="entry name" value="LRR_dom_sf"/>
</dbReference>
<evidence type="ECO:0000256" key="2">
    <source>
        <dbReference type="ARBA" id="ARBA00022737"/>
    </source>
</evidence>
<name>A0A9R1RB06_TRITD</name>
<dbReference type="PROSITE" id="PS51450">
    <property type="entry name" value="LRR"/>
    <property type="match status" value="1"/>
</dbReference>
<gene>
    <name evidence="3" type="ORF">TRITD_2Av1G229120</name>
</gene>
<dbReference type="InterPro" id="IPR050836">
    <property type="entry name" value="SDS22/Internalin_LRR"/>
</dbReference>
<keyword evidence="1" id="KW-0433">Leucine-rich repeat</keyword>